<dbReference type="EMBL" id="JBEYXV010000038">
    <property type="protein sequence ID" value="MEU6826983.1"/>
    <property type="molecule type" value="Genomic_DNA"/>
</dbReference>
<keyword evidence="2" id="KW-1185">Reference proteome</keyword>
<evidence type="ECO:0000313" key="1">
    <source>
        <dbReference type="EMBL" id="MEU6826983.1"/>
    </source>
</evidence>
<dbReference type="Proteomes" id="UP001551176">
    <property type="component" value="Unassembled WGS sequence"/>
</dbReference>
<gene>
    <name evidence="1" type="ORF">ABZ921_40790</name>
</gene>
<sequence length="55" mass="5785">MPIKTAEGLAFGVRPGAMTEEMLAALNKNVEFVIGTGLAHDALKGHLMERSDGTS</sequence>
<name>A0ABV3C147_9ACTN</name>
<accession>A0ABV3C147</accession>
<dbReference type="RefSeq" id="WP_359358842.1">
    <property type="nucleotide sequence ID" value="NZ_JBEYXV010000038.1"/>
</dbReference>
<comment type="caution">
    <text evidence="1">The sequence shown here is derived from an EMBL/GenBank/DDBJ whole genome shotgun (WGS) entry which is preliminary data.</text>
</comment>
<organism evidence="1 2">
    <name type="scientific">Streptomyces atriruber</name>
    <dbReference type="NCBI Taxonomy" id="545121"/>
    <lineage>
        <taxon>Bacteria</taxon>
        <taxon>Bacillati</taxon>
        <taxon>Actinomycetota</taxon>
        <taxon>Actinomycetes</taxon>
        <taxon>Kitasatosporales</taxon>
        <taxon>Streptomycetaceae</taxon>
        <taxon>Streptomyces</taxon>
    </lineage>
</organism>
<evidence type="ECO:0000313" key="2">
    <source>
        <dbReference type="Proteomes" id="UP001551176"/>
    </source>
</evidence>
<protein>
    <submittedName>
        <fullName evidence="1">Uncharacterized protein</fullName>
    </submittedName>
</protein>
<proteinExistence type="predicted"/>
<reference evidence="1 2" key="1">
    <citation type="submission" date="2024-06" db="EMBL/GenBank/DDBJ databases">
        <title>The Natural Products Discovery Center: Release of the First 8490 Sequenced Strains for Exploring Actinobacteria Biosynthetic Diversity.</title>
        <authorList>
            <person name="Kalkreuter E."/>
            <person name="Kautsar S.A."/>
            <person name="Yang D."/>
            <person name="Bader C.D."/>
            <person name="Teijaro C.N."/>
            <person name="Fluegel L."/>
            <person name="Davis C.M."/>
            <person name="Simpson J.R."/>
            <person name="Lauterbach L."/>
            <person name="Steele A.D."/>
            <person name="Gui C."/>
            <person name="Meng S."/>
            <person name="Li G."/>
            <person name="Viehrig K."/>
            <person name="Ye F."/>
            <person name="Su P."/>
            <person name="Kiefer A.F."/>
            <person name="Nichols A."/>
            <person name="Cepeda A.J."/>
            <person name="Yan W."/>
            <person name="Fan B."/>
            <person name="Jiang Y."/>
            <person name="Adhikari A."/>
            <person name="Zheng C.-J."/>
            <person name="Schuster L."/>
            <person name="Cowan T.M."/>
            <person name="Smanski M.J."/>
            <person name="Chevrette M.G."/>
            <person name="De Carvalho L.P.S."/>
            <person name="Shen B."/>
        </authorList>
    </citation>
    <scope>NUCLEOTIDE SEQUENCE [LARGE SCALE GENOMIC DNA]</scope>
    <source>
        <strain evidence="1 2">NPDC046838</strain>
    </source>
</reference>